<gene>
    <name evidence="2" type="ORF">P343_03480</name>
</gene>
<protein>
    <recommendedName>
        <fullName evidence="4">Coat protein</fullName>
    </recommendedName>
</protein>
<evidence type="ECO:0000256" key="1">
    <source>
        <dbReference type="SAM" id="MobiDB-lite"/>
    </source>
</evidence>
<evidence type="ECO:0000313" key="3">
    <source>
        <dbReference type="Proteomes" id="UP000018296"/>
    </source>
</evidence>
<dbReference type="eggNOG" id="ENOG5032UYM">
    <property type="taxonomic scope" value="Bacteria"/>
</dbReference>
<keyword evidence="3" id="KW-1185">Reference proteome</keyword>
<accession>V6J041</accession>
<dbReference type="RefSeq" id="WP_023509003.1">
    <property type="nucleotide sequence ID" value="NZ_AWTC01000002.1"/>
</dbReference>
<evidence type="ECO:0000313" key="2">
    <source>
        <dbReference type="EMBL" id="EST13233.1"/>
    </source>
</evidence>
<evidence type="ECO:0008006" key="4">
    <source>
        <dbReference type="Google" id="ProtNLM"/>
    </source>
</evidence>
<proteinExistence type="predicted"/>
<name>V6J041_9BACL</name>
<dbReference type="Pfam" id="PF14071">
    <property type="entry name" value="YlbD_coat"/>
    <property type="match status" value="1"/>
</dbReference>
<dbReference type="PATRIC" id="fig|1395513.3.peg.707"/>
<dbReference type="STRING" id="1395513.P343_03480"/>
<dbReference type="OrthoDB" id="1655540at2"/>
<dbReference type="InterPro" id="IPR025953">
    <property type="entry name" value="YlbD_coat"/>
</dbReference>
<organism evidence="2 3">
    <name type="scientific">Sporolactobacillus laevolacticus DSM 442</name>
    <dbReference type="NCBI Taxonomy" id="1395513"/>
    <lineage>
        <taxon>Bacteria</taxon>
        <taxon>Bacillati</taxon>
        <taxon>Bacillota</taxon>
        <taxon>Bacilli</taxon>
        <taxon>Bacillales</taxon>
        <taxon>Sporolactobacillaceae</taxon>
        <taxon>Sporolactobacillus</taxon>
    </lineage>
</organism>
<reference evidence="2 3" key="1">
    <citation type="journal article" date="2013" name="Genome Announc.">
        <title>Genome Sequence of Sporolactobacillus laevolacticus DSM442, an Efficient Polymer-Grade D-Lactate Producer from Agricultural Waste Cottonseed as a Nitrogen Source.</title>
        <authorList>
            <person name="Wang H."/>
            <person name="Wang L."/>
            <person name="Ju J."/>
            <person name="Yu B."/>
            <person name="Ma Y."/>
        </authorList>
    </citation>
    <scope>NUCLEOTIDE SEQUENCE [LARGE SCALE GENOMIC DNA]</scope>
    <source>
        <strain evidence="2 3">DSM 442</strain>
    </source>
</reference>
<comment type="caution">
    <text evidence="2">The sequence shown here is derived from an EMBL/GenBank/DDBJ whole genome shotgun (WGS) entry which is preliminary data.</text>
</comment>
<dbReference type="Proteomes" id="UP000018296">
    <property type="component" value="Unassembled WGS sequence"/>
</dbReference>
<dbReference type="EMBL" id="AWTC01000002">
    <property type="protein sequence ID" value="EST13233.1"/>
    <property type="molecule type" value="Genomic_DNA"/>
</dbReference>
<feature type="region of interest" description="Disordered" evidence="1">
    <location>
        <begin position="114"/>
        <end position="153"/>
    </location>
</feature>
<sequence length="153" mass="17637">MAEEKTNAAIKRFKTFLRNHPEIVAHVHENNIKWSDVFDDWVIFGESHEIWGKYGLKKTKEDDKRDEEKKSSTFSFNKILKVVDNIDTKQWQERLDTISGALTGIQTFVGQFRQSNSQSGQNETGAQNGADPTSPSQMSGHSRNQNPFFFRRD</sequence>
<feature type="compositionally biased region" description="Polar residues" evidence="1">
    <location>
        <begin position="114"/>
        <end position="147"/>
    </location>
</feature>
<dbReference type="AlphaFoldDB" id="V6J041"/>